<dbReference type="InterPro" id="IPR025331">
    <property type="entry name" value="TNT"/>
</dbReference>
<comment type="caution">
    <text evidence="2">The sequence shown here is derived from an EMBL/GenBank/DDBJ whole genome shotgun (WGS) entry which is preliminary data.</text>
</comment>
<protein>
    <recommendedName>
        <fullName evidence="1">TNT domain-containing protein</fullName>
    </recommendedName>
</protein>
<dbReference type="SUPFAM" id="SSF160424">
    <property type="entry name" value="BH3703-like"/>
    <property type="match status" value="1"/>
</dbReference>
<evidence type="ECO:0000313" key="3">
    <source>
        <dbReference type="Proteomes" id="UP000419743"/>
    </source>
</evidence>
<name>A0A7M4DES8_9MICO</name>
<proteinExistence type="predicted"/>
<evidence type="ECO:0000259" key="1">
    <source>
        <dbReference type="Pfam" id="PF14021"/>
    </source>
</evidence>
<dbReference type="Proteomes" id="UP000419743">
    <property type="component" value="Unassembled WGS sequence"/>
</dbReference>
<dbReference type="AlphaFoldDB" id="A0A7M4DES8"/>
<dbReference type="GO" id="GO:0050135">
    <property type="term" value="F:NADP+ nucleosidase activity"/>
    <property type="evidence" value="ECO:0007669"/>
    <property type="project" value="InterPro"/>
</dbReference>
<dbReference type="Pfam" id="PF14021">
    <property type="entry name" value="TNT"/>
    <property type="match status" value="1"/>
</dbReference>
<dbReference type="EMBL" id="CACRYJ010000011">
    <property type="protein sequence ID" value="VZO35421.1"/>
    <property type="molecule type" value="Genomic_DNA"/>
</dbReference>
<sequence length="375" mass="40991">MPGMELDAISDLTEQLGRSLLTAAKVEAGTQSWLRFDVEWSQAGTQHSGRAYLTDTGHAAPRPVRVPDAAVGALAALRAHMSAARKGTWLSAAASMTPPGSLDVSYNYDRRPYWNSTTGSMLDAPEEPPVPTDEKWLADLRRHPRERDLVPAWLTPDHVEGEEAARLRAALGTIGHPQRGVVLPGDDPNAALEGTIEVVRYGPRHYGVQIEDYGQHELLAEHFTERDACATVWGYLTAPVPQPLQIPTEELAQRAQAAQRSYTDLHARLMQAGPGGIITNLAAGVPYDRIGVLDGLYFYPWRTPWEQRSLPPAAAGEGAREIILMAMQPVEVQAEIVPPWFDQPGGGIRFHVEGKGRGVRDLVRAGVLRQVLPVN</sequence>
<gene>
    <name evidence="2" type="ORF">HALOF300_00619</name>
</gene>
<dbReference type="InterPro" id="IPR036170">
    <property type="entry name" value="YezG-like_sf"/>
</dbReference>
<reference evidence="2 3" key="1">
    <citation type="submission" date="2019-11" db="EMBL/GenBank/DDBJ databases">
        <authorList>
            <person name="Criscuolo A."/>
        </authorList>
    </citation>
    <scope>NUCLEOTIDE SEQUENCE [LARGE SCALE GENOMIC DNA]</scope>
    <source>
        <strain evidence="2">CIP111667</strain>
    </source>
</reference>
<accession>A0A7M4DES8</accession>
<evidence type="ECO:0000313" key="2">
    <source>
        <dbReference type="EMBL" id="VZO35421.1"/>
    </source>
</evidence>
<organism evidence="2 3">
    <name type="scientific">Occultella aeris</name>
    <dbReference type="NCBI Taxonomy" id="2761496"/>
    <lineage>
        <taxon>Bacteria</taxon>
        <taxon>Bacillati</taxon>
        <taxon>Actinomycetota</taxon>
        <taxon>Actinomycetes</taxon>
        <taxon>Micrococcales</taxon>
        <taxon>Ruaniaceae</taxon>
        <taxon>Occultella</taxon>
    </lineage>
</organism>
<keyword evidence="3" id="KW-1185">Reference proteome</keyword>
<feature type="domain" description="TNT" evidence="1">
    <location>
        <begin position="281"/>
        <end position="371"/>
    </location>
</feature>